<dbReference type="NCBIfam" id="TIGR02451">
    <property type="entry name" value="anti_sig_ChrR"/>
    <property type="match status" value="1"/>
</dbReference>
<name>A0A512H960_9PROT</name>
<proteinExistence type="predicted"/>
<accession>A0A512H960</accession>
<dbReference type="AlphaFoldDB" id="A0A512H960"/>
<keyword evidence="3" id="KW-1185">Reference proteome</keyword>
<sequence length="247" mass="26217">MNALPSRPVAPVMTHHPDVLALTDYAFGSLRVGPSLVVASHLTFCFNCRDRVDTLEAWGGEALESLPPDPLADDALDRALARLDALPAPVAPPALPAPVASPAPPAPVASPAPRVTGEAAEYPAPVRQFLSPLASGHLPWQPLGPGIRQVVLVKPTSDGSCARLLSIRPRTAFPRHSHRGLEYAIVLAGGFDDEQGRYRLGDVAQADERVSHRPEVGDEPCVCLLATTGPLHFSSPLVRLYASLARL</sequence>
<dbReference type="RefSeq" id="WP_147163989.1">
    <property type="nucleotide sequence ID" value="NZ_BJZO01000055.1"/>
</dbReference>
<dbReference type="InterPro" id="IPR041916">
    <property type="entry name" value="Anti_sigma_zinc_sf"/>
</dbReference>
<evidence type="ECO:0000259" key="1">
    <source>
        <dbReference type="Pfam" id="PF12973"/>
    </source>
</evidence>
<dbReference type="Gene3D" id="1.10.10.1320">
    <property type="entry name" value="Anti-sigma factor, zinc-finger domain"/>
    <property type="match status" value="1"/>
</dbReference>
<protein>
    <submittedName>
        <fullName evidence="2">Transcriptional regulator</fullName>
    </submittedName>
</protein>
<organism evidence="2 3">
    <name type="scientific">Pararhodospirillum oryzae</name>
    <dbReference type="NCBI Taxonomy" id="478448"/>
    <lineage>
        <taxon>Bacteria</taxon>
        <taxon>Pseudomonadati</taxon>
        <taxon>Pseudomonadota</taxon>
        <taxon>Alphaproteobacteria</taxon>
        <taxon>Rhodospirillales</taxon>
        <taxon>Rhodospirillaceae</taxon>
        <taxon>Pararhodospirillum</taxon>
    </lineage>
</organism>
<gene>
    <name evidence="2" type="ORF">ROR02_21030</name>
</gene>
<dbReference type="InterPro" id="IPR014710">
    <property type="entry name" value="RmlC-like_jellyroll"/>
</dbReference>
<reference evidence="2 3" key="1">
    <citation type="submission" date="2019-07" db="EMBL/GenBank/DDBJ databases">
        <title>Whole genome shotgun sequence of Rhodospirillum oryzae NBRC 107573.</title>
        <authorList>
            <person name="Hosoyama A."/>
            <person name="Uohara A."/>
            <person name="Ohji S."/>
            <person name="Ichikawa N."/>
        </authorList>
    </citation>
    <scope>NUCLEOTIDE SEQUENCE [LARGE SCALE GENOMIC DNA]</scope>
    <source>
        <strain evidence="2 3">NBRC 107573</strain>
    </source>
</reference>
<dbReference type="EMBL" id="BJZO01000055">
    <property type="protein sequence ID" value="GEO81972.1"/>
    <property type="molecule type" value="Genomic_DNA"/>
</dbReference>
<dbReference type="CDD" id="cd20301">
    <property type="entry name" value="cupin_ChrR"/>
    <property type="match status" value="1"/>
</dbReference>
<dbReference type="Gene3D" id="2.60.120.10">
    <property type="entry name" value="Jelly Rolls"/>
    <property type="match status" value="1"/>
</dbReference>
<dbReference type="InterPro" id="IPR011051">
    <property type="entry name" value="RmlC_Cupin_sf"/>
</dbReference>
<comment type="caution">
    <text evidence="2">The sequence shown here is derived from an EMBL/GenBank/DDBJ whole genome shotgun (WGS) entry which is preliminary data.</text>
</comment>
<feature type="domain" description="ChrR-like cupin" evidence="1">
    <location>
        <begin position="137"/>
        <end position="231"/>
    </location>
</feature>
<dbReference type="InterPro" id="IPR012807">
    <property type="entry name" value="Anti-sigma_ChrR"/>
</dbReference>
<dbReference type="InterPro" id="IPR025979">
    <property type="entry name" value="ChrR-like_cupin_dom"/>
</dbReference>
<evidence type="ECO:0000313" key="3">
    <source>
        <dbReference type="Proteomes" id="UP000321567"/>
    </source>
</evidence>
<dbReference type="OrthoDB" id="2988517at2"/>
<dbReference type="SUPFAM" id="SSF51182">
    <property type="entry name" value="RmlC-like cupins"/>
    <property type="match status" value="1"/>
</dbReference>
<evidence type="ECO:0000313" key="2">
    <source>
        <dbReference type="EMBL" id="GEO81972.1"/>
    </source>
</evidence>
<dbReference type="Pfam" id="PF12973">
    <property type="entry name" value="Cupin_7"/>
    <property type="match status" value="1"/>
</dbReference>
<dbReference type="Proteomes" id="UP000321567">
    <property type="component" value="Unassembled WGS sequence"/>
</dbReference>